<dbReference type="PROSITE" id="PS51257">
    <property type="entry name" value="PROKAR_LIPOPROTEIN"/>
    <property type="match status" value="1"/>
</dbReference>
<evidence type="ECO:0000313" key="2">
    <source>
        <dbReference type="EMBL" id="MFD3000232.1"/>
    </source>
</evidence>
<dbReference type="RefSeq" id="WP_377483014.1">
    <property type="nucleotide sequence ID" value="NZ_JBHUOX010000004.1"/>
</dbReference>
<feature type="transmembrane region" description="Helical" evidence="1">
    <location>
        <begin position="39"/>
        <end position="60"/>
    </location>
</feature>
<keyword evidence="1" id="KW-0472">Membrane</keyword>
<feature type="transmembrane region" description="Helical" evidence="1">
    <location>
        <begin position="12"/>
        <end position="33"/>
    </location>
</feature>
<protein>
    <recommendedName>
        <fullName evidence="4">ABC transporter permease</fullName>
    </recommendedName>
</protein>
<gene>
    <name evidence="2" type="ORF">ACFS7Z_07655</name>
</gene>
<evidence type="ECO:0000256" key="1">
    <source>
        <dbReference type="SAM" id="Phobius"/>
    </source>
</evidence>
<evidence type="ECO:0008006" key="4">
    <source>
        <dbReference type="Google" id="ProtNLM"/>
    </source>
</evidence>
<reference evidence="3" key="1">
    <citation type="journal article" date="2019" name="Int. J. Syst. Evol. Microbiol.">
        <title>The Global Catalogue of Microorganisms (GCM) 10K type strain sequencing project: providing services to taxonomists for standard genome sequencing and annotation.</title>
        <authorList>
            <consortium name="The Broad Institute Genomics Platform"/>
            <consortium name="The Broad Institute Genome Sequencing Center for Infectious Disease"/>
            <person name="Wu L."/>
            <person name="Ma J."/>
        </authorList>
    </citation>
    <scope>NUCLEOTIDE SEQUENCE [LARGE SCALE GENOMIC DNA]</scope>
    <source>
        <strain evidence="3">KCTC 23984</strain>
    </source>
</reference>
<keyword evidence="1" id="KW-1133">Transmembrane helix</keyword>
<evidence type="ECO:0000313" key="3">
    <source>
        <dbReference type="Proteomes" id="UP001597641"/>
    </source>
</evidence>
<comment type="caution">
    <text evidence="2">The sequence shown here is derived from an EMBL/GenBank/DDBJ whole genome shotgun (WGS) entry which is preliminary data.</text>
</comment>
<keyword evidence="1" id="KW-0812">Transmembrane</keyword>
<dbReference type="Proteomes" id="UP001597641">
    <property type="component" value="Unassembled WGS sequence"/>
</dbReference>
<dbReference type="EMBL" id="JBHUOX010000004">
    <property type="protein sequence ID" value="MFD3000232.1"/>
    <property type="molecule type" value="Genomic_DNA"/>
</dbReference>
<accession>A0ABW6BTF5</accession>
<sequence length="106" mass="12086">MTKLKLLFHYYRSLHSFNLPFSLLIGVACIAVSENKVVGIINGFSLCLVTGGFLLALYLFEQRHSQQYYFYHNQGLSRLHLVIGTLSVNLLLVVLLFLLKVYLLHG</sequence>
<feature type="transmembrane region" description="Helical" evidence="1">
    <location>
        <begin position="81"/>
        <end position="103"/>
    </location>
</feature>
<name>A0ABW6BTF5_9BACT</name>
<organism evidence="2 3">
    <name type="scientific">Pontibacter toksunensis</name>
    <dbReference type="NCBI Taxonomy" id="1332631"/>
    <lineage>
        <taxon>Bacteria</taxon>
        <taxon>Pseudomonadati</taxon>
        <taxon>Bacteroidota</taxon>
        <taxon>Cytophagia</taxon>
        <taxon>Cytophagales</taxon>
        <taxon>Hymenobacteraceae</taxon>
        <taxon>Pontibacter</taxon>
    </lineage>
</organism>
<proteinExistence type="predicted"/>
<keyword evidence="3" id="KW-1185">Reference proteome</keyword>